<feature type="region of interest" description="Disordered" evidence="1">
    <location>
        <begin position="97"/>
        <end position="118"/>
    </location>
</feature>
<evidence type="ECO:0000313" key="4">
    <source>
        <dbReference type="Proteomes" id="UP000017836"/>
    </source>
</evidence>
<keyword evidence="4" id="KW-1185">Reference proteome</keyword>
<evidence type="ECO:0000259" key="2">
    <source>
        <dbReference type="Pfam" id="PF03101"/>
    </source>
</evidence>
<evidence type="ECO:0000313" key="3">
    <source>
        <dbReference type="EMBL" id="ERM97314.1"/>
    </source>
</evidence>
<sequence length="129" mass="15041">MDQDEFYKNKFMDVSYDNVIATGDGEDIKVPLFCDQQDNSEHQKDLFIGMDFEYEDVVNKFYNAYAQRKGFSIRLVRPRKDKDNNLRKRDYVCLKDGKNLSSTNNKGRMQSNVKGTQDERGKVGCNEIC</sequence>
<dbReference type="PANTHER" id="PTHR46328">
    <property type="entry name" value="FAR-RED IMPAIRED RESPONSIVE (FAR1) FAMILY PROTEIN-RELATED"/>
    <property type="match status" value="1"/>
</dbReference>
<accession>W1NRI1</accession>
<dbReference type="EMBL" id="KI396509">
    <property type="protein sequence ID" value="ERM97314.1"/>
    <property type="molecule type" value="Genomic_DNA"/>
</dbReference>
<dbReference type="Proteomes" id="UP000017836">
    <property type="component" value="Unassembled WGS sequence"/>
</dbReference>
<dbReference type="AlphaFoldDB" id="W1NRI1"/>
<dbReference type="PANTHER" id="PTHR46328:SF27">
    <property type="entry name" value="OS12G0287500 PROTEIN"/>
    <property type="match status" value="1"/>
</dbReference>
<reference evidence="4" key="1">
    <citation type="journal article" date="2013" name="Science">
        <title>The Amborella genome and the evolution of flowering plants.</title>
        <authorList>
            <consortium name="Amborella Genome Project"/>
        </authorList>
    </citation>
    <scope>NUCLEOTIDE SEQUENCE [LARGE SCALE GENOMIC DNA]</scope>
</reference>
<feature type="compositionally biased region" description="Polar residues" evidence="1">
    <location>
        <begin position="99"/>
        <end position="115"/>
    </location>
</feature>
<dbReference type="InterPro" id="IPR004330">
    <property type="entry name" value="FAR1_DNA_bnd_dom"/>
</dbReference>
<evidence type="ECO:0000256" key="1">
    <source>
        <dbReference type="SAM" id="MobiDB-lite"/>
    </source>
</evidence>
<name>W1NRI1_AMBTC</name>
<feature type="domain" description="FAR1" evidence="2">
    <location>
        <begin position="60"/>
        <end position="125"/>
    </location>
</feature>
<dbReference type="Pfam" id="PF03101">
    <property type="entry name" value="FAR1"/>
    <property type="match status" value="1"/>
</dbReference>
<organism evidence="3 4">
    <name type="scientific">Amborella trichopoda</name>
    <dbReference type="NCBI Taxonomy" id="13333"/>
    <lineage>
        <taxon>Eukaryota</taxon>
        <taxon>Viridiplantae</taxon>
        <taxon>Streptophyta</taxon>
        <taxon>Embryophyta</taxon>
        <taxon>Tracheophyta</taxon>
        <taxon>Spermatophyta</taxon>
        <taxon>Magnoliopsida</taxon>
        <taxon>Amborellales</taxon>
        <taxon>Amborellaceae</taxon>
        <taxon>Amborella</taxon>
    </lineage>
</organism>
<proteinExistence type="predicted"/>
<protein>
    <recommendedName>
        <fullName evidence="2">FAR1 domain-containing protein</fullName>
    </recommendedName>
</protein>
<dbReference type="HOGENOM" id="CLU_1951705_0_0_1"/>
<gene>
    <name evidence="3" type="ORF">AMTR_s00073p00053850</name>
</gene>
<dbReference type="Gramene" id="ERM97314">
    <property type="protein sequence ID" value="ERM97314"/>
    <property type="gene ID" value="AMTR_s00073p00053850"/>
</dbReference>